<evidence type="ECO:0000313" key="2">
    <source>
        <dbReference type="EMBL" id="GJT99326.1"/>
    </source>
</evidence>
<accession>A0ABQ5IIS8</accession>
<evidence type="ECO:0000256" key="1">
    <source>
        <dbReference type="SAM" id="MobiDB-lite"/>
    </source>
</evidence>
<gene>
    <name evidence="2" type="ORF">Tco_1094844</name>
</gene>
<evidence type="ECO:0000313" key="3">
    <source>
        <dbReference type="Proteomes" id="UP001151760"/>
    </source>
</evidence>
<organism evidence="2 3">
    <name type="scientific">Tanacetum coccineum</name>
    <dbReference type="NCBI Taxonomy" id="301880"/>
    <lineage>
        <taxon>Eukaryota</taxon>
        <taxon>Viridiplantae</taxon>
        <taxon>Streptophyta</taxon>
        <taxon>Embryophyta</taxon>
        <taxon>Tracheophyta</taxon>
        <taxon>Spermatophyta</taxon>
        <taxon>Magnoliopsida</taxon>
        <taxon>eudicotyledons</taxon>
        <taxon>Gunneridae</taxon>
        <taxon>Pentapetalae</taxon>
        <taxon>asterids</taxon>
        <taxon>campanulids</taxon>
        <taxon>Asterales</taxon>
        <taxon>Asteraceae</taxon>
        <taxon>Asteroideae</taxon>
        <taxon>Anthemideae</taxon>
        <taxon>Anthemidinae</taxon>
        <taxon>Tanacetum</taxon>
    </lineage>
</organism>
<proteinExistence type="predicted"/>
<feature type="region of interest" description="Disordered" evidence="1">
    <location>
        <begin position="138"/>
        <end position="159"/>
    </location>
</feature>
<feature type="compositionally biased region" description="Polar residues" evidence="1">
    <location>
        <begin position="200"/>
        <end position="216"/>
    </location>
</feature>
<name>A0ABQ5IIS8_9ASTR</name>
<reference evidence="2" key="1">
    <citation type="journal article" date="2022" name="Int. J. Mol. Sci.">
        <title>Draft Genome of Tanacetum Coccineum: Genomic Comparison of Closely Related Tanacetum-Family Plants.</title>
        <authorList>
            <person name="Yamashiro T."/>
            <person name="Shiraishi A."/>
            <person name="Nakayama K."/>
            <person name="Satake H."/>
        </authorList>
    </citation>
    <scope>NUCLEOTIDE SEQUENCE</scope>
</reference>
<dbReference type="Proteomes" id="UP001151760">
    <property type="component" value="Unassembled WGS sequence"/>
</dbReference>
<dbReference type="EMBL" id="BQNB010020760">
    <property type="protein sequence ID" value="GJT99326.1"/>
    <property type="molecule type" value="Genomic_DNA"/>
</dbReference>
<feature type="region of interest" description="Disordered" evidence="1">
    <location>
        <begin position="179"/>
        <end position="231"/>
    </location>
</feature>
<keyword evidence="3" id="KW-1185">Reference proteome</keyword>
<comment type="caution">
    <text evidence="2">The sequence shown here is derived from an EMBL/GenBank/DDBJ whole genome shotgun (WGS) entry which is preliminary data.</text>
</comment>
<reference evidence="2" key="2">
    <citation type="submission" date="2022-01" db="EMBL/GenBank/DDBJ databases">
        <authorList>
            <person name="Yamashiro T."/>
            <person name="Shiraishi A."/>
            <person name="Satake H."/>
            <person name="Nakayama K."/>
        </authorList>
    </citation>
    <scope>NUCLEOTIDE SEQUENCE</scope>
</reference>
<protein>
    <submittedName>
        <fullName evidence="2">Uncharacterized protein</fullName>
    </submittedName>
</protein>
<sequence length="282" mass="31524">MISIRLKKFYKKTGRRLQFDAKEPVSFEKTKEEPKALVTLNGDGVDWTGHAEDEQENFALMAHSNSGSNTKKLLAKDVKEKEELKTKLENFQSSSKGLSKLLNSLMSTRDKSRLGYGNQIHEGVLSYEKEVLKSVFDSRSSDVEDSPVNDRFPKVEGMHAVPPPMTGIYMHSKSDFGIDKSKFTHGPKQSKTSESDAKTSDTASCESNSSVETPDSISKPAVNKPTTVSKSKVWSDAIIIEEYESDSDDEYVIEPSKELEKPSFAFVNNVKHVKTSRETVKE</sequence>